<keyword evidence="2" id="KW-0238">DNA-binding</keyword>
<evidence type="ECO:0000256" key="2">
    <source>
        <dbReference type="ARBA" id="ARBA00023125"/>
    </source>
</evidence>
<organism evidence="6 7">
    <name type="scientific">Listeria aquatica</name>
    <dbReference type="NCBI Taxonomy" id="1494960"/>
    <lineage>
        <taxon>Bacteria</taxon>
        <taxon>Bacillati</taxon>
        <taxon>Bacillota</taxon>
        <taxon>Bacilli</taxon>
        <taxon>Bacillales</taxon>
        <taxon>Listeriaceae</taxon>
        <taxon>Listeria</taxon>
    </lineage>
</organism>
<dbReference type="CDD" id="cd05013">
    <property type="entry name" value="SIS_RpiR"/>
    <property type="match status" value="1"/>
</dbReference>
<dbReference type="GO" id="GO:1901135">
    <property type="term" value="P:carbohydrate derivative metabolic process"/>
    <property type="evidence" value="ECO:0007669"/>
    <property type="project" value="InterPro"/>
</dbReference>
<dbReference type="EMBL" id="JAARRM010000004">
    <property type="protein sequence ID" value="MBC1522046.1"/>
    <property type="molecule type" value="Genomic_DNA"/>
</dbReference>
<dbReference type="PROSITE" id="PS51071">
    <property type="entry name" value="HTH_RPIR"/>
    <property type="match status" value="1"/>
</dbReference>
<evidence type="ECO:0000259" key="4">
    <source>
        <dbReference type="PROSITE" id="PS51071"/>
    </source>
</evidence>
<dbReference type="AlphaFoldDB" id="A0A841ZNR2"/>
<protein>
    <submittedName>
        <fullName evidence="6">MurR/RpiR family transcriptional regulator</fullName>
    </submittedName>
</protein>
<dbReference type="SUPFAM" id="SSF46689">
    <property type="entry name" value="Homeodomain-like"/>
    <property type="match status" value="1"/>
</dbReference>
<dbReference type="InterPro" id="IPR046348">
    <property type="entry name" value="SIS_dom_sf"/>
</dbReference>
<evidence type="ECO:0000313" key="6">
    <source>
        <dbReference type="EMBL" id="MBC1522046.1"/>
    </source>
</evidence>
<dbReference type="Proteomes" id="UP000559885">
    <property type="component" value="Unassembled WGS sequence"/>
</dbReference>
<gene>
    <name evidence="6" type="ORF">HB912_10355</name>
</gene>
<dbReference type="Gene3D" id="3.40.50.10490">
    <property type="entry name" value="Glucose-6-phosphate isomerase like protein, domain 1"/>
    <property type="match status" value="1"/>
</dbReference>
<dbReference type="Gene3D" id="1.10.10.10">
    <property type="entry name" value="Winged helix-like DNA-binding domain superfamily/Winged helix DNA-binding domain"/>
    <property type="match status" value="1"/>
</dbReference>
<dbReference type="GO" id="GO:0097367">
    <property type="term" value="F:carbohydrate derivative binding"/>
    <property type="evidence" value="ECO:0007669"/>
    <property type="project" value="InterPro"/>
</dbReference>
<dbReference type="Pfam" id="PF01418">
    <property type="entry name" value="HTH_6"/>
    <property type="match status" value="1"/>
</dbReference>
<dbReference type="InterPro" id="IPR000281">
    <property type="entry name" value="HTH_RpiR"/>
</dbReference>
<feature type="domain" description="HTH rpiR-type" evidence="4">
    <location>
        <begin position="2"/>
        <end position="78"/>
    </location>
</feature>
<evidence type="ECO:0000259" key="5">
    <source>
        <dbReference type="PROSITE" id="PS51464"/>
    </source>
</evidence>
<dbReference type="InterPro" id="IPR001347">
    <property type="entry name" value="SIS_dom"/>
</dbReference>
<sequence>MNEVLNRIKRSYESFTSNQQDIAKFLLKQPEQIEKLNVRELAKVTRSAPSAIINFSKRLGYKGYSEMKYEFLNNREDLSSFMIPYMAVNKIKQTSSFKQVADKLYQAEKIYLLAYQMSQIPAKDFYFKMHKIAPSKIVFFTSFEDQIRNLPIIKDGDVVLMISNSGECEEILSATPLLPSECCKILLTNGVKSNLSKHADIELSLGILEDDPLLFKEIPTLSRNALLYALDELFKMILEQDYENNLKKIRQSSKFFLNKR</sequence>
<dbReference type="InterPro" id="IPR035472">
    <property type="entry name" value="RpiR-like_SIS"/>
</dbReference>
<keyword evidence="1" id="KW-0805">Transcription regulation</keyword>
<proteinExistence type="predicted"/>
<dbReference type="GO" id="GO:0003700">
    <property type="term" value="F:DNA-binding transcription factor activity"/>
    <property type="evidence" value="ECO:0007669"/>
    <property type="project" value="InterPro"/>
</dbReference>
<dbReference type="InterPro" id="IPR047640">
    <property type="entry name" value="RpiR-like"/>
</dbReference>
<evidence type="ECO:0000256" key="1">
    <source>
        <dbReference type="ARBA" id="ARBA00023015"/>
    </source>
</evidence>
<feature type="domain" description="SIS" evidence="5">
    <location>
        <begin position="100"/>
        <end position="243"/>
    </location>
</feature>
<evidence type="ECO:0000313" key="7">
    <source>
        <dbReference type="Proteomes" id="UP000559885"/>
    </source>
</evidence>
<comment type="caution">
    <text evidence="6">The sequence shown here is derived from an EMBL/GenBank/DDBJ whole genome shotgun (WGS) entry which is preliminary data.</text>
</comment>
<dbReference type="RefSeq" id="WP_185374360.1">
    <property type="nucleotide sequence ID" value="NZ_JAARRM010000004.1"/>
</dbReference>
<reference evidence="6 7" key="1">
    <citation type="submission" date="2020-03" db="EMBL/GenBank/DDBJ databases">
        <title>Soil Listeria distribution.</title>
        <authorList>
            <person name="Liao J."/>
            <person name="Wiedmann M."/>
        </authorList>
    </citation>
    <scope>NUCLEOTIDE SEQUENCE [LARGE SCALE GENOMIC DNA]</scope>
    <source>
        <strain evidence="6 7">FSL L7-1507</strain>
    </source>
</reference>
<evidence type="ECO:0000256" key="3">
    <source>
        <dbReference type="ARBA" id="ARBA00023163"/>
    </source>
</evidence>
<dbReference type="PANTHER" id="PTHR30514">
    <property type="entry name" value="GLUCOKINASE"/>
    <property type="match status" value="1"/>
</dbReference>
<dbReference type="InterPro" id="IPR009057">
    <property type="entry name" value="Homeodomain-like_sf"/>
</dbReference>
<dbReference type="GO" id="GO:0003677">
    <property type="term" value="F:DNA binding"/>
    <property type="evidence" value="ECO:0007669"/>
    <property type="project" value="UniProtKB-KW"/>
</dbReference>
<keyword evidence="3" id="KW-0804">Transcription</keyword>
<dbReference type="InterPro" id="IPR036388">
    <property type="entry name" value="WH-like_DNA-bd_sf"/>
</dbReference>
<dbReference type="SUPFAM" id="SSF53697">
    <property type="entry name" value="SIS domain"/>
    <property type="match status" value="1"/>
</dbReference>
<name>A0A841ZNR2_9LIST</name>
<accession>A0A841ZNR2</accession>
<dbReference type="Pfam" id="PF01380">
    <property type="entry name" value="SIS"/>
    <property type="match status" value="1"/>
</dbReference>
<dbReference type="PANTHER" id="PTHR30514:SF10">
    <property type="entry name" value="MURR_RPIR FAMILY TRANSCRIPTIONAL REGULATOR"/>
    <property type="match status" value="1"/>
</dbReference>
<dbReference type="PROSITE" id="PS51464">
    <property type="entry name" value="SIS"/>
    <property type="match status" value="1"/>
</dbReference>